<organism evidence="5 6">
    <name type="scientific">Allomyces macrogynus (strain ATCC 38327)</name>
    <name type="common">Allomyces javanicus var. macrogynus</name>
    <dbReference type="NCBI Taxonomy" id="578462"/>
    <lineage>
        <taxon>Eukaryota</taxon>
        <taxon>Fungi</taxon>
        <taxon>Fungi incertae sedis</taxon>
        <taxon>Blastocladiomycota</taxon>
        <taxon>Blastocladiomycetes</taxon>
        <taxon>Blastocladiales</taxon>
        <taxon>Blastocladiaceae</taxon>
        <taxon>Allomyces</taxon>
    </lineage>
</organism>
<dbReference type="EMBL" id="GG745353">
    <property type="protein sequence ID" value="KNE67527.1"/>
    <property type="molecule type" value="Genomic_DNA"/>
</dbReference>
<accession>A0A0L0SYF5</accession>
<evidence type="ECO:0000313" key="6">
    <source>
        <dbReference type="Proteomes" id="UP000054350"/>
    </source>
</evidence>
<dbReference type="STRING" id="578462.A0A0L0SYF5"/>
<protein>
    <recommendedName>
        <fullName evidence="3">Casein kinase II subunit beta</fullName>
        <shortName evidence="3">CK II beta</shortName>
    </recommendedName>
</protein>
<dbReference type="Pfam" id="PF01214">
    <property type="entry name" value="CK_II_beta"/>
    <property type="match status" value="1"/>
</dbReference>
<dbReference type="InterPro" id="IPR016149">
    <property type="entry name" value="Casein_kin_II_reg-sub_N"/>
</dbReference>
<dbReference type="GO" id="GO:0005956">
    <property type="term" value="C:protein kinase CK2 complex"/>
    <property type="evidence" value="ECO:0007669"/>
    <property type="project" value="UniProtKB-UniRule"/>
</dbReference>
<dbReference type="GO" id="GO:0006359">
    <property type="term" value="P:regulation of transcription by RNA polymerase III"/>
    <property type="evidence" value="ECO:0007669"/>
    <property type="project" value="TreeGrafter"/>
</dbReference>
<dbReference type="FunFam" id="2.20.25.20:FF:000001">
    <property type="entry name" value="Casein kinase II subunit beta"/>
    <property type="match status" value="1"/>
</dbReference>
<dbReference type="OrthoDB" id="2275560at2759"/>
<dbReference type="PANTHER" id="PTHR11740">
    <property type="entry name" value="CASEIN KINASE II SUBUNIT BETA"/>
    <property type="match status" value="1"/>
</dbReference>
<dbReference type="GO" id="GO:0034456">
    <property type="term" value="C:UTP-C complex"/>
    <property type="evidence" value="ECO:0007669"/>
    <property type="project" value="TreeGrafter"/>
</dbReference>
<evidence type="ECO:0000256" key="1">
    <source>
        <dbReference type="ARBA" id="ARBA00006941"/>
    </source>
</evidence>
<comment type="subunit">
    <text evidence="3">Tetramer of two alpha and two beta subunits.</text>
</comment>
<dbReference type="eggNOG" id="KOG3092">
    <property type="taxonomic scope" value="Eukaryota"/>
</dbReference>
<evidence type="ECO:0000313" key="5">
    <source>
        <dbReference type="EMBL" id="KNE67527.1"/>
    </source>
</evidence>
<reference evidence="6" key="2">
    <citation type="submission" date="2009-11" db="EMBL/GenBank/DDBJ databases">
        <title>The Genome Sequence of Allomyces macrogynus strain ATCC 38327.</title>
        <authorList>
            <consortium name="The Broad Institute Genome Sequencing Platform"/>
            <person name="Russ C."/>
            <person name="Cuomo C."/>
            <person name="Shea T."/>
            <person name="Young S.K."/>
            <person name="Zeng Q."/>
            <person name="Koehrsen M."/>
            <person name="Haas B."/>
            <person name="Borodovsky M."/>
            <person name="Guigo R."/>
            <person name="Alvarado L."/>
            <person name="Berlin A."/>
            <person name="Borenstein D."/>
            <person name="Chen Z."/>
            <person name="Engels R."/>
            <person name="Freedman E."/>
            <person name="Gellesch M."/>
            <person name="Goldberg J."/>
            <person name="Griggs A."/>
            <person name="Gujja S."/>
            <person name="Heiman D."/>
            <person name="Hepburn T."/>
            <person name="Howarth C."/>
            <person name="Jen D."/>
            <person name="Larson L."/>
            <person name="Lewis B."/>
            <person name="Mehta T."/>
            <person name="Park D."/>
            <person name="Pearson M."/>
            <person name="Roberts A."/>
            <person name="Saif S."/>
            <person name="Shenoy N."/>
            <person name="Sisk P."/>
            <person name="Stolte C."/>
            <person name="Sykes S."/>
            <person name="Walk T."/>
            <person name="White J."/>
            <person name="Yandava C."/>
            <person name="Burger G."/>
            <person name="Gray M.W."/>
            <person name="Holland P.W.H."/>
            <person name="King N."/>
            <person name="Lang F.B.F."/>
            <person name="Roger A.J."/>
            <person name="Ruiz-Trillo I."/>
            <person name="Lander E."/>
            <person name="Nusbaum C."/>
        </authorList>
    </citation>
    <scope>NUCLEOTIDE SEQUENCE [LARGE SCALE GENOMIC DNA]</scope>
    <source>
        <strain evidence="6">ATCC 38327</strain>
    </source>
</reference>
<dbReference type="PRINTS" id="PR00472">
    <property type="entry name" value="CASNKINASEII"/>
</dbReference>
<dbReference type="Gene3D" id="1.10.1820.10">
    <property type="entry name" value="protein kinase ck2 holoenzyme, chain C, domain 1"/>
    <property type="match status" value="1"/>
</dbReference>
<dbReference type="VEuPathDB" id="FungiDB:AMAG_11982"/>
<dbReference type="PANTHER" id="PTHR11740:SF0">
    <property type="entry name" value="CASEIN KINASE II SUBUNIT BETA"/>
    <property type="match status" value="1"/>
</dbReference>
<dbReference type="InterPro" id="IPR000704">
    <property type="entry name" value="Casein_kinase_II_reg-sub"/>
</dbReference>
<reference evidence="5 6" key="1">
    <citation type="submission" date="2009-11" db="EMBL/GenBank/DDBJ databases">
        <title>Annotation of Allomyces macrogynus ATCC 38327.</title>
        <authorList>
            <consortium name="The Broad Institute Genome Sequencing Platform"/>
            <person name="Russ C."/>
            <person name="Cuomo C."/>
            <person name="Burger G."/>
            <person name="Gray M.W."/>
            <person name="Holland P.W.H."/>
            <person name="King N."/>
            <person name="Lang F.B.F."/>
            <person name="Roger A.J."/>
            <person name="Ruiz-Trillo I."/>
            <person name="Young S.K."/>
            <person name="Zeng Q."/>
            <person name="Gargeya S."/>
            <person name="Fitzgerald M."/>
            <person name="Haas B."/>
            <person name="Abouelleil A."/>
            <person name="Alvarado L."/>
            <person name="Arachchi H.M."/>
            <person name="Berlin A."/>
            <person name="Chapman S.B."/>
            <person name="Gearin G."/>
            <person name="Goldberg J."/>
            <person name="Griggs A."/>
            <person name="Gujja S."/>
            <person name="Hansen M."/>
            <person name="Heiman D."/>
            <person name="Howarth C."/>
            <person name="Larimer J."/>
            <person name="Lui A."/>
            <person name="MacDonald P.J.P."/>
            <person name="McCowen C."/>
            <person name="Montmayeur A."/>
            <person name="Murphy C."/>
            <person name="Neiman D."/>
            <person name="Pearson M."/>
            <person name="Priest M."/>
            <person name="Roberts A."/>
            <person name="Saif S."/>
            <person name="Shea T."/>
            <person name="Sisk P."/>
            <person name="Stolte C."/>
            <person name="Sykes S."/>
            <person name="Wortman J."/>
            <person name="Nusbaum C."/>
            <person name="Birren B."/>
        </authorList>
    </citation>
    <scope>NUCLEOTIDE SEQUENCE [LARGE SCALE GENOMIC DNA]</scope>
    <source>
        <strain evidence="5 6">ATCC 38327</strain>
    </source>
</reference>
<dbReference type="SUPFAM" id="SSF57798">
    <property type="entry name" value="Casein kinase II beta subunit"/>
    <property type="match status" value="1"/>
</dbReference>
<feature type="region of interest" description="Disordered" evidence="4">
    <location>
        <begin position="36"/>
        <end position="66"/>
    </location>
</feature>
<keyword evidence="6" id="KW-1185">Reference proteome</keyword>
<evidence type="ECO:0000256" key="4">
    <source>
        <dbReference type="SAM" id="MobiDB-lite"/>
    </source>
</evidence>
<proteinExistence type="inferred from homology"/>
<name>A0A0L0SYF5_ALLM3</name>
<comment type="similarity">
    <text evidence="1 3">Belongs to the casein kinase 2 subunit beta family.</text>
</comment>
<feature type="region of interest" description="Disordered" evidence="4">
    <location>
        <begin position="307"/>
        <end position="360"/>
    </location>
</feature>
<dbReference type="Gene3D" id="2.20.25.20">
    <property type="match status" value="1"/>
</dbReference>
<evidence type="ECO:0000256" key="2">
    <source>
        <dbReference type="ARBA" id="ARBA00045899"/>
    </source>
</evidence>
<dbReference type="SMART" id="SM01085">
    <property type="entry name" value="CK_II_beta"/>
    <property type="match status" value="1"/>
</dbReference>
<dbReference type="GO" id="GO:0019887">
    <property type="term" value="F:protein kinase regulator activity"/>
    <property type="evidence" value="ECO:0007669"/>
    <property type="project" value="InterPro"/>
</dbReference>
<gene>
    <name evidence="5" type="ORF">AMAG_11982</name>
</gene>
<feature type="compositionally biased region" description="Acidic residues" evidence="4">
    <location>
        <begin position="45"/>
        <end position="66"/>
    </location>
</feature>
<dbReference type="GO" id="GO:0005737">
    <property type="term" value="C:cytoplasm"/>
    <property type="evidence" value="ECO:0007669"/>
    <property type="project" value="TreeGrafter"/>
</dbReference>
<comment type="function">
    <text evidence="2 3">Regulatory subunit of casein kinase II/CK2. As part of the kinase complex regulates the basal catalytic activity of the alpha subunit a constitutively active serine/threonine-protein kinase that phosphorylates a large number of substrates containing acidic residues C-terminal to the phosphorylated serine or threonine.</text>
</comment>
<dbReference type="InterPro" id="IPR035991">
    <property type="entry name" value="Casein_kinase_II_beta-like"/>
</dbReference>
<feature type="compositionally biased region" description="Acidic residues" evidence="4">
    <location>
        <begin position="317"/>
        <end position="329"/>
    </location>
</feature>
<sequence length="360" mass="39518">MFSFLNMGGGAAGAADDAANAGDGYSYHDARYHQPGAWDDHGDFGTEESASETDPDSFSDESEITDDQDDEVVEWIPWFHSLAGNEILAAVTIDFIEDEFNLTGLSALVPYYQEALDVILDNETDENVDMDLVDSSAQLLYSLIHARYVTTKAGLHQMYMKLENRDFGVCPRVLCNGYPLLPVGEYDQPGMGSVHFYCHNCEDIYEPFSKRYSRLDGATFGSTFPHLLFQSYPGLHEELQVLLGLAPTPARYATSSPVPPADPDMDVTPLTYVPKMFGFRVNEAAYVRPHAYWLRWQPGCDPRSGLMVPPAPPTMADEADELEGEEDALSEAMDVDTGSAAASAAGVGGHGVVREEEQEI</sequence>
<dbReference type="Proteomes" id="UP000054350">
    <property type="component" value="Unassembled WGS sequence"/>
</dbReference>
<dbReference type="AlphaFoldDB" id="A0A0L0SYF5"/>
<evidence type="ECO:0000256" key="3">
    <source>
        <dbReference type="RuleBase" id="RU361268"/>
    </source>
</evidence>